<evidence type="ECO:0000256" key="3">
    <source>
        <dbReference type="ARBA" id="ARBA00023136"/>
    </source>
</evidence>
<name>A0A4Q9DUX6_9BACL</name>
<accession>A0A4Q9DUX6</accession>
<keyword evidence="4 6" id="KW-0807">Transducer</keyword>
<keyword evidence="7" id="KW-1133">Transmembrane helix</keyword>
<dbReference type="CDD" id="cd06225">
    <property type="entry name" value="HAMP"/>
    <property type="match status" value="1"/>
</dbReference>
<dbReference type="PROSITE" id="PS50111">
    <property type="entry name" value="CHEMOTAXIS_TRANSDUC_2"/>
    <property type="match status" value="1"/>
</dbReference>
<keyword evidence="2" id="KW-1003">Cell membrane</keyword>
<evidence type="ECO:0000256" key="1">
    <source>
        <dbReference type="ARBA" id="ARBA00004236"/>
    </source>
</evidence>
<evidence type="ECO:0000259" key="8">
    <source>
        <dbReference type="PROSITE" id="PS50111"/>
    </source>
</evidence>
<gene>
    <name evidence="10" type="ORF">EYB31_10700</name>
</gene>
<dbReference type="Pfam" id="PF00015">
    <property type="entry name" value="MCPsignal"/>
    <property type="match status" value="1"/>
</dbReference>
<comment type="similarity">
    <text evidence="5">Belongs to the methyl-accepting chemotaxis (MCP) protein family.</text>
</comment>
<evidence type="ECO:0000256" key="5">
    <source>
        <dbReference type="ARBA" id="ARBA00029447"/>
    </source>
</evidence>
<comment type="caution">
    <text evidence="10">The sequence shown here is derived from an EMBL/GenBank/DDBJ whole genome shotgun (WGS) entry which is preliminary data.</text>
</comment>
<reference evidence="10 11" key="1">
    <citation type="submission" date="2019-02" db="EMBL/GenBank/DDBJ databases">
        <title>Paenibacillus sp. nov., isolated from surface-sterilized tissue of Thalictrum simplex L.</title>
        <authorList>
            <person name="Tuo L."/>
        </authorList>
    </citation>
    <scope>NUCLEOTIDE SEQUENCE [LARGE SCALE GENOMIC DNA]</scope>
    <source>
        <strain evidence="10 11">N2SHLJ1</strain>
    </source>
</reference>
<dbReference type="RefSeq" id="WP_131013323.1">
    <property type="nucleotide sequence ID" value="NZ_SIRE01000007.1"/>
</dbReference>
<dbReference type="GO" id="GO:0005886">
    <property type="term" value="C:plasma membrane"/>
    <property type="evidence" value="ECO:0007669"/>
    <property type="project" value="UniProtKB-SubCell"/>
</dbReference>
<evidence type="ECO:0000256" key="7">
    <source>
        <dbReference type="SAM" id="Phobius"/>
    </source>
</evidence>
<feature type="transmembrane region" description="Helical" evidence="7">
    <location>
        <begin position="182"/>
        <end position="201"/>
    </location>
</feature>
<proteinExistence type="inferred from homology"/>
<comment type="subcellular location">
    <subcellularLocation>
        <location evidence="1">Cell membrane</location>
    </subcellularLocation>
</comment>
<dbReference type="PANTHER" id="PTHR32089">
    <property type="entry name" value="METHYL-ACCEPTING CHEMOTAXIS PROTEIN MCPB"/>
    <property type="match status" value="1"/>
</dbReference>
<dbReference type="Proteomes" id="UP000293142">
    <property type="component" value="Unassembled WGS sequence"/>
</dbReference>
<dbReference type="OrthoDB" id="107771at2"/>
<evidence type="ECO:0000313" key="11">
    <source>
        <dbReference type="Proteomes" id="UP000293142"/>
    </source>
</evidence>
<keyword evidence="11" id="KW-1185">Reference proteome</keyword>
<dbReference type="AlphaFoldDB" id="A0A4Q9DUX6"/>
<sequence>MRFTIGNKMIAGFLIIAFILGIVSALSYHYLQKIDDSYADLVNRREKILATSKDMRADTLQQMSSLRDYLLTQNQDSLDRFNQAGKQLTERSGFMVTLIKRDVDKEQVNKLHDLNQQFKKEAEQVLALIGSNKEAAVKSSSGVIQLGRDMENLANSIADGQQKLVDESSTATSAMVETIKKMILIMSIAAFIMAVLIGFLISKIISKPTVQLANAAKQIAAGDLTVKEIVVKNRDEVGDLAYSFNQMVRNLRELIAQTTISAEHVAASSEELKASAQRTNIATEQIASAIQQVAAGSGKQVQSIGESVQAVGEMSAGAQQIAVNAQNVSSSASEAAEKSTEGSQDIQRVTEQMNSIHLTMERLSEVVVHLETRSQDIGEIVKIISDISARTNLLALNASIEAARAGEQGKGFAVVAGEIRKLAEQSSQSSQQIADLIAAIQEETNKAALSMESGIKEVDEGIHVVSKAGTSFEHIDQAVHKVLTQIQEVAAAAQEMSASTEQVSAFMKFIAAIAEESESGIRHVSASTQEQLASSEEVSTFASSLAQMAEQLQFQIVKFKV</sequence>
<feature type="domain" description="Methyl-accepting transducer" evidence="8">
    <location>
        <begin position="275"/>
        <end position="511"/>
    </location>
</feature>
<dbReference type="PROSITE" id="PS50885">
    <property type="entry name" value="HAMP"/>
    <property type="match status" value="1"/>
</dbReference>
<evidence type="ECO:0000259" key="9">
    <source>
        <dbReference type="PROSITE" id="PS50885"/>
    </source>
</evidence>
<evidence type="ECO:0000256" key="2">
    <source>
        <dbReference type="ARBA" id="ARBA00022475"/>
    </source>
</evidence>
<evidence type="ECO:0000256" key="4">
    <source>
        <dbReference type="ARBA" id="ARBA00023224"/>
    </source>
</evidence>
<dbReference type="GO" id="GO:0007165">
    <property type="term" value="P:signal transduction"/>
    <property type="evidence" value="ECO:0007669"/>
    <property type="project" value="UniProtKB-KW"/>
</dbReference>
<dbReference type="Gene3D" id="1.10.287.950">
    <property type="entry name" value="Methyl-accepting chemotaxis protein"/>
    <property type="match status" value="1"/>
</dbReference>
<dbReference type="PANTHER" id="PTHR32089:SF112">
    <property type="entry name" value="LYSOZYME-LIKE PROTEIN-RELATED"/>
    <property type="match status" value="1"/>
</dbReference>
<feature type="domain" description="HAMP" evidence="9">
    <location>
        <begin position="203"/>
        <end position="256"/>
    </location>
</feature>
<dbReference type="InterPro" id="IPR003660">
    <property type="entry name" value="HAMP_dom"/>
</dbReference>
<dbReference type="SMART" id="SM00304">
    <property type="entry name" value="HAMP"/>
    <property type="match status" value="1"/>
</dbReference>
<dbReference type="Gene3D" id="6.10.340.10">
    <property type="match status" value="1"/>
</dbReference>
<dbReference type="SUPFAM" id="SSF58104">
    <property type="entry name" value="Methyl-accepting chemotaxis protein (MCP) signaling domain"/>
    <property type="match status" value="1"/>
</dbReference>
<organism evidence="10 11">
    <name type="scientific">Paenibacillus thalictri</name>
    <dbReference type="NCBI Taxonomy" id="2527873"/>
    <lineage>
        <taxon>Bacteria</taxon>
        <taxon>Bacillati</taxon>
        <taxon>Bacillota</taxon>
        <taxon>Bacilli</taxon>
        <taxon>Bacillales</taxon>
        <taxon>Paenibacillaceae</taxon>
        <taxon>Paenibacillus</taxon>
    </lineage>
</organism>
<keyword evidence="3 7" id="KW-0472">Membrane</keyword>
<protein>
    <submittedName>
        <fullName evidence="10">Methyl-accepting chemotaxis protein</fullName>
    </submittedName>
</protein>
<keyword evidence="7" id="KW-0812">Transmembrane</keyword>
<dbReference type="InterPro" id="IPR004089">
    <property type="entry name" value="MCPsignal_dom"/>
</dbReference>
<evidence type="ECO:0000256" key="6">
    <source>
        <dbReference type="PROSITE-ProRule" id="PRU00284"/>
    </source>
</evidence>
<dbReference type="SMART" id="SM00283">
    <property type="entry name" value="MA"/>
    <property type="match status" value="1"/>
</dbReference>
<dbReference type="EMBL" id="SIRE01000007">
    <property type="protein sequence ID" value="TBL79378.1"/>
    <property type="molecule type" value="Genomic_DNA"/>
</dbReference>
<dbReference type="Pfam" id="PF12729">
    <property type="entry name" value="4HB_MCP_1"/>
    <property type="match status" value="1"/>
</dbReference>
<dbReference type="Pfam" id="PF00672">
    <property type="entry name" value="HAMP"/>
    <property type="match status" value="1"/>
</dbReference>
<evidence type="ECO:0000313" key="10">
    <source>
        <dbReference type="EMBL" id="TBL79378.1"/>
    </source>
</evidence>
<dbReference type="CDD" id="cd11386">
    <property type="entry name" value="MCP_signal"/>
    <property type="match status" value="1"/>
</dbReference>
<dbReference type="InterPro" id="IPR024478">
    <property type="entry name" value="HlyB_4HB_MCP"/>
</dbReference>